<accession>X1K912</accession>
<organism evidence="1">
    <name type="scientific">marine sediment metagenome</name>
    <dbReference type="NCBI Taxonomy" id="412755"/>
    <lineage>
        <taxon>unclassified sequences</taxon>
        <taxon>metagenomes</taxon>
        <taxon>ecological metagenomes</taxon>
    </lineage>
</organism>
<evidence type="ECO:0000313" key="1">
    <source>
        <dbReference type="EMBL" id="GAH78553.1"/>
    </source>
</evidence>
<dbReference type="InterPro" id="IPR007757">
    <property type="entry name" value="MT-A70-like"/>
</dbReference>
<comment type="caution">
    <text evidence="1">The sequence shown here is derived from an EMBL/GenBank/DDBJ whole genome shotgun (WGS) entry which is preliminary data.</text>
</comment>
<reference evidence="1" key="1">
    <citation type="journal article" date="2014" name="Front. Microbiol.">
        <title>High frequency of phylogenetically diverse reductive dehalogenase-homologous genes in deep subseafloor sedimentary metagenomes.</title>
        <authorList>
            <person name="Kawai M."/>
            <person name="Futagami T."/>
            <person name="Toyoda A."/>
            <person name="Takaki Y."/>
            <person name="Nishi S."/>
            <person name="Hori S."/>
            <person name="Arai W."/>
            <person name="Tsubouchi T."/>
            <person name="Morono Y."/>
            <person name="Uchiyama I."/>
            <person name="Ito T."/>
            <person name="Fujiyama A."/>
            <person name="Inagaki F."/>
            <person name="Takami H."/>
        </authorList>
    </citation>
    <scope>NUCLEOTIDE SEQUENCE</scope>
    <source>
        <strain evidence="1">Expedition CK06-06</strain>
    </source>
</reference>
<sequence length="70" mass="8127">RIGADVFQLIDTPRMKHSKKPNEARKRILRLMGDLPRIELFARQKTEGWDAWGNEVESNIELVSSMAGRY</sequence>
<protein>
    <submittedName>
        <fullName evidence="1">Uncharacterized protein</fullName>
    </submittedName>
</protein>
<dbReference type="PROSITE" id="PS51143">
    <property type="entry name" value="MT_A70"/>
    <property type="match status" value="1"/>
</dbReference>
<dbReference type="EMBL" id="BARU01043173">
    <property type="protein sequence ID" value="GAH78553.1"/>
    <property type="molecule type" value="Genomic_DNA"/>
</dbReference>
<dbReference type="AlphaFoldDB" id="X1K912"/>
<name>X1K912_9ZZZZ</name>
<feature type="non-terminal residue" evidence="1">
    <location>
        <position position="1"/>
    </location>
</feature>
<proteinExistence type="predicted"/>
<dbReference type="Pfam" id="PF05063">
    <property type="entry name" value="MT-A70"/>
    <property type="match status" value="1"/>
</dbReference>
<gene>
    <name evidence="1" type="ORF">S03H2_66168</name>
</gene>